<protein>
    <submittedName>
        <fullName evidence="1">Uncharacterized protein</fullName>
    </submittedName>
</protein>
<evidence type="ECO:0000313" key="1">
    <source>
        <dbReference type="EMBL" id="TCS93669.1"/>
    </source>
</evidence>
<evidence type="ECO:0000313" key="2">
    <source>
        <dbReference type="Proteomes" id="UP000294937"/>
    </source>
</evidence>
<accession>A0A4R3L2I2</accession>
<dbReference type="RefSeq" id="WP_131925580.1">
    <property type="nucleotide sequence ID" value="NZ_SMAG01000006.1"/>
</dbReference>
<dbReference type="OrthoDB" id="2991137at2"/>
<keyword evidence="2" id="KW-1185">Reference proteome</keyword>
<dbReference type="AlphaFoldDB" id="A0A4R3L2I2"/>
<dbReference type="EMBL" id="SMAG01000006">
    <property type="protein sequence ID" value="TCS93669.1"/>
    <property type="molecule type" value="Genomic_DNA"/>
</dbReference>
<proteinExistence type="predicted"/>
<name>A0A4R3L2I2_9BACL</name>
<sequence length="104" mass="12410">MLKFNKEEVRKILLEELRFPKDRMERSITAISKLDSQLQPLLDQWLKDRKISHFTINGVSLDYVYKYFEADDFIDALITMEMFAKSDHLAKRFLKNPKLIANGW</sequence>
<comment type="caution">
    <text evidence="1">The sequence shown here is derived from an EMBL/GenBank/DDBJ whole genome shotgun (WGS) entry which is preliminary data.</text>
</comment>
<gene>
    <name evidence="1" type="ORF">EDD58_106102</name>
</gene>
<organism evidence="1 2">
    <name type="scientific">Hazenella coriacea</name>
    <dbReference type="NCBI Taxonomy" id="1179467"/>
    <lineage>
        <taxon>Bacteria</taxon>
        <taxon>Bacillati</taxon>
        <taxon>Bacillota</taxon>
        <taxon>Bacilli</taxon>
        <taxon>Bacillales</taxon>
        <taxon>Thermoactinomycetaceae</taxon>
        <taxon>Hazenella</taxon>
    </lineage>
</organism>
<reference evidence="1 2" key="1">
    <citation type="submission" date="2019-03" db="EMBL/GenBank/DDBJ databases">
        <title>Genomic Encyclopedia of Type Strains, Phase IV (KMG-IV): sequencing the most valuable type-strain genomes for metagenomic binning, comparative biology and taxonomic classification.</title>
        <authorList>
            <person name="Goeker M."/>
        </authorList>
    </citation>
    <scope>NUCLEOTIDE SEQUENCE [LARGE SCALE GENOMIC DNA]</scope>
    <source>
        <strain evidence="1 2">DSM 45707</strain>
    </source>
</reference>
<dbReference type="Proteomes" id="UP000294937">
    <property type="component" value="Unassembled WGS sequence"/>
</dbReference>